<sequence length="939" mass="106117">MISLERALSASTSSPAIVASDVNAISPLWNHTSTETDNRGELVEGTAASWGLTFANRRGELPTFRKGNKTIDVTMVSNSIAEKIEEWKVIDDCTSSDHRAILIELQEVSEHSRPRMCNKLDTRYNTKKANWNKFRNKLDSHDRIQWSDEDNAQDAIDAHVQTLTERILDAADKSMPKKKTYPKSVPWWTQELTKQKKIAHKARKIWQEEQAQELKEAKKILYRTALRRYSNMVHSAKRGSWRSFVEKACSQNYYGIVYRIFNNKMTPERAMSCLKIGEGHTSDWETTMTELMKALFGASEESGVETSGSEVCERMDSGQWSISDLIAAVRKSKKGKAPGNDKIETEMLLEAIKSSAAQDLLSLFNRCRKWGYFPRAWKNACLVVLLKSEDKDKSNPKSYRPICLLSTISKTLERLISNSLRTVLLDPDYASNRQYGYRENRSTTDLITEVLKQVDNTQDRMMLAVLFDVTGAFDNLKWENIKTALENRGCPKDLLSLVGSYLSDRQVTSFGAGAKATLRLTKGCPQGSILGPSFWNLCADDLLKVISDAGGNAYMYADDLILLVSGNTRGEIETRAQPVVDKICAWFSEQELTISEGKTEMVMLKCGGAAAGGRTGALTKSLIRTGKGGQRPPTVKLQTKGIKYNDPVKYLGVTIGTQCKIEQHIVKTGVKARKLFDRLAVICRARWGISFSNVKTLYKGVFEPCVLYAVEAWWPLLDSKIERKMNSAQRSPMLRMSRGYATISTDALQVICGTMPLDLEAKCKYYKRLIRTKTAFTLGRVQYDGGEEANSVIADLETELMDTWQRRWDSSIKGRTTYEYFPSIRNRMEKTWIELDHFTVQFLTGHGDFKNKLMKLGLKQEDTCACGEIETEAHVLRHCKLYEQERIQAVERLNQAGISTGVDNPQEIVGSKEAFVIFKGLCKDILTKKEAQRRNEDQT</sequence>
<dbReference type="Pfam" id="PF00078">
    <property type="entry name" value="RVT_1"/>
    <property type="match status" value="1"/>
</dbReference>
<dbReference type="CDD" id="cd01650">
    <property type="entry name" value="RT_nLTR_like"/>
    <property type="match status" value="1"/>
</dbReference>
<dbReference type="Proteomes" id="UP001627154">
    <property type="component" value="Unassembled WGS sequence"/>
</dbReference>
<organism evidence="2 3">
    <name type="scientific">Trichogramma kaykai</name>
    <dbReference type="NCBI Taxonomy" id="54128"/>
    <lineage>
        <taxon>Eukaryota</taxon>
        <taxon>Metazoa</taxon>
        <taxon>Ecdysozoa</taxon>
        <taxon>Arthropoda</taxon>
        <taxon>Hexapoda</taxon>
        <taxon>Insecta</taxon>
        <taxon>Pterygota</taxon>
        <taxon>Neoptera</taxon>
        <taxon>Endopterygota</taxon>
        <taxon>Hymenoptera</taxon>
        <taxon>Apocrita</taxon>
        <taxon>Proctotrupomorpha</taxon>
        <taxon>Chalcidoidea</taxon>
        <taxon>Trichogrammatidae</taxon>
        <taxon>Trichogramma</taxon>
    </lineage>
</organism>
<feature type="domain" description="Reverse transcriptase" evidence="1">
    <location>
        <begin position="366"/>
        <end position="655"/>
    </location>
</feature>
<accession>A0ABD2WJK8</accession>
<dbReference type="Pfam" id="PF14529">
    <property type="entry name" value="Exo_endo_phos_2"/>
    <property type="match status" value="1"/>
</dbReference>
<keyword evidence="3" id="KW-1185">Reference proteome</keyword>
<dbReference type="AlphaFoldDB" id="A0ABD2WJK8"/>
<dbReference type="EMBL" id="JBJJXI010000099">
    <property type="protein sequence ID" value="KAL3393292.1"/>
    <property type="molecule type" value="Genomic_DNA"/>
</dbReference>
<dbReference type="InterPro" id="IPR005135">
    <property type="entry name" value="Endo/exonuclease/phosphatase"/>
</dbReference>
<dbReference type="PANTHER" id="PTHR19446">
    <property type="entry name" value="REVERSE TRANSCRIPTASES"/>
    <property type="match status" value="1"/>
</dbReference>
<reference evidence="2 3" key="1">
    <citation type="journal article" date="2024" name="bioRxiv">
        <title>A reference genome for Trichogramma kaykai: A tiny desert-dwelling parasitoid wasp with competing sex-ratio distorters.</title>
        <authorList>
            <person name="Culotta J."/>
            <person name="Lindsey A.R."/>
        </authorList>
    </citation>
    <scope>NUCLEOTIDE SEQUENCE [LARGE SCALE GENOMIC DNA]</scope>
    <source>
        <strain evidence="2 3">KSX58</strain>
    </source>
</reference>
<evidence type="ECO:0000313" key="2">
    <source>
        <dbReference type="EMBL" id="KAL3393292.1"/>
    </source>
</evidence>
<evidence type="ECO:0000313" key="3">
    <source>
        <dbReference type="Proteomes" id="UP001627154"/>
    </source>
</evidence>
<comment type="caution">
    <text evidence="2">The sequence shown here is derived from an EMBL/GenBank/DDBJ whole genome shotgun (WGS) entry which is preliminary data.</text>
</comment>
<dbReference type="InterPro" id="IPR000477">
    <property type="entry name" value="RT_dom"/>
</dbReference>
<proteinExistence type="predicted"/>
<dbReference type="PROSITE" id="PS50878">
    <property type="entry name" value="RT_POL"/>
    <property type="match status" value="1"/>
</dbReference>
<gene>
    <name evidence="2" type="ORF">TKK_012277</name>
</gene>
<protein>
    <recommendedName>
        <fullName evidence="1">Reverse transcriptase domain-containing protein</fullName>
    </recommendedName>
</protein>
<dbReference type="Gene3D" id="3.60.10.10">
    <property type="entry name" value="Endonuclease/exonuclease/phosphatase"/>
    <property type="match status" value="1"/>
</dbReference>
<dbReference type="SUPFAM" id="SSF56219">
    <property type="entry name" value="DNase I-like"/>
    <property type="match status" value="1"/>
</dbReference>
<dbReference type="InterPro" id="IPR036691">
    <property type="entry name" value="Endo/exonu/phosph_ase_sf"/>
</dbReference>
<name>A0ABD2WJK8_9HYME</name>
<evidence type="ECO:0000259" key="1">
    <source>
        <dbReference type="PROSITE" id="PS50878"/>
    </source>
</evidence>